<accession>A0ACC5ZQH3</accession>
<organism evidence="1 2">
    <name type="scientific">Pangasius djambal</name>
    <dbReference type="NCBI Taxonomy" id="1691987"/>
    <lineage>
        <taxon>Eukaryota</taxon>
        <taxon>Metazoa</taxon>
        <taxon>Chordata</taxon>
        <taxon>Craniata</taxon>
        <taxon>Vertebrata</taxon>
        <taxon>Euteleostomi</taxon>
        <taxon>Actinopterygii</taxon>
        <taxon>Neopterygii</taxon>
        <taxon>Teleostei</taxon>
        <taxon>Ostariophysi</taxon>
        <taxon>Siluriformes</taxon>
        <taxon>Pangasiidae</taxon>
        <taxon>Pangasius</taxon>
    </lineage>
</organism>
<sequence>MVESFHDNTFGTVQYDGSSSDPFPIKSGVKQGCVLTPTLFGIFFSLLLRYAFSESGDGIFLHTRCDGNLFNLARLRAKTKVHRIQRRLRWLGHVCRMNDRRIPKDILYGELITGTRPTGRPALRYKYVCKRDLKSCSINPAVLESATSNRSSWRANVKIGVKLAEEKREAQCEERKSRKQQKTQSPTAYAIVPTADYICSSVQSPLIGPSQWVSPSPCVYCTCCPPSLVTPTVLSGGAQYLQPYSYPSFPGVMIPQMPMNYAQTAYAYPYSLPQWCGDQRTRFMNQNFVDCGVQTLLTLL</sequence>
<dbReference type="Proteomes" id="UP000830395">
    <property type="component" value="Chromosome 29"/>
</dbReference>
<keyword evidence="2" id="KW-1185">Reference proteome</keyword>
<reference evidence="1" key="1">
    <citation type="submission" date="2020-02" db="EMBL/GenBank/DDBJ databases">
        <title>Genome sequencing of the panga catfish, Pangasius djambal.</title>
        <authorList>
            <person name="Wen M."/>
            <person name="Zahm M."/>
            <person name="Roques C."/>
            <person name="Cabau C."/>
            <person name="Klopp C."/>
            <person name="Donnadieu C."/>
            <person name="Jouanno E."/>
            <person name="Avarre J.-C."/>
            <person name="Campet M."/>
            <person name="Ha T."/>
            <person name="Dugue R."/>
            <person name="Lampietro C."/>
            <person name="Louis A."/>
            <person name="Herpin A."/>
            <person name="Echchiki A."/>
            <person name="Berthelot C."/>
            <person name="Parey E."/>
            <person name="Roest-Crollius H."/>
            <person name="Braasch I."/>
            <person name="Postlethwait J.H."/>
            <person name="Bobe J."/>
            <person name="Montfort J."/>
            <person name="Bouchez O."/>
            <person name="Begum T."/>
            <person name="Schartl M."/>
            <person name="Gustiano R."/>
            <person name="Guiguen Y."/>
        </authorList>
    </citation>
    <scope>NUCLEOTIDE SEQUENCE</scope>
    <source>
        <strain evidence="1">Pdj_M5554</strain>
    </source>
</reference>
<dbReference type="EMBL" id="CM041003">
    <property type="protein sequence ID" value="MCJ8749798.1"/>
    <property type="molecule type" value="Genomic_DNA"/>
</dbReference>
<comment type="caution">
    <text evidence="1">The sequence shown here is derived from an EMBL/GenBank/DDBJ whole genome shotgun (WGS) entry which is preliminary data.</text>
</comment>
<proteinExistence type="predicted"/>
<evidence type="ECO:0000313" key="1">
    <source>
        <dbReference type="EMBL" id="MCJ8749798.1"/>
    </source>
</evidence>
<gene>
    <name evidence="1" type="ORF">PDJAM_G00180330</name>
</gene>
<evidence type="ECO:0000313" key="2">
    <source>
        <dbReference type="Proteomes" id="UP000830395"/>
    </source>
</evidence>
<name>A0ACC5ZQH3_9TELE</name>
<protein>
    <submittedName>
        <fullName evidence="1">Uncharacterized protein</fullName>
    </submittedName>
</protein>